<accession>Q2QM80</accession>
<dbReference type="PANTHER" id="PTHR47069">
    <property type="match status" value="1"/>
</dbReference>
<reference evidence="3" key="3">
    <citation type="submission" date="2006-01" db="EMBL/GenBank/DDBJ databases">
        <authorList>
            <person name="Buell R."/>
        </authorList>
    </citation>
    <scope>NUCLEOTIDE SEQUENCE</scope>
</reference>
<sequence length="385" mass="41400">MDPNGFDFFSQDPISSAAGNIWSSQPSASGPSHGSVPRAGVDTLDLNTQAASGQEFPHLHEYGAFLQGGGEEGAGHGRGSGLPPIRAPRSLGVRAGRGGAEPSRGAPRARQLNFGAAGGRAGHGGNGGSSSGIVGGGLGSVGTQEAPIGDYVDLDEEGAWDDEVEELGSFGGPPVSTSDRANWTDSYNSILLALCIEQVRAGHYNGSQMNSDGYNAIAEGYHAKTGLMHSRMQLKNQIGILKSTYSFWRYLQTHTGLGRKPDGTVDADSDFWSSHIECSYVWIIPAGQTLPKEGKYYVVDAGYLNCPGYLSPYRCTRYHVEQWKNGPRHKSKIRDREFARCDADADYFPMPTSPHSDWSEDEPLVEDSNMNFFRDDLANALFNGL</sequence>
<feature type="region of interest" description="Disordered" evidence="1">
    <location>
        <begin position="65"/>
        <end position="139"/>
    </location>
</feature>
<name>Q2QM80_ORYSJ</name>
<protein>
    <submittedName>
        <fullName evidence="3">Transposon protein, putative, CACTA, En/Spm sub-class</fullName>
    </submittedName>
</protein>
<dbReference type="Pfam" id="PF12776">
    <property type="entry name" value="Myb_DNA-bind_3"/>
    <property type="match status" value="1"/>
</dbReference>
<feature type="domain" description="Myb/SANT-like" evidence="2">
    <location>
        <begin position="182"/>
        <end position="274"/>
    </location>
</feature>
<reference evidence="3" key="2">
    <citation type="submission" date="2005-04" db="EMBL/GenBank/DDBJ databases">
        <authorList>
            <person name="Buell C.R."/>
            <person name="Wing R.A."/>
            <person name="McCombie W.A."/>
            <person name="Ouyang S."/>
        </authorList>
    </citation>
    <scope>NUCLEOTIDE SEQUENCE</scope>
</reference>
<feature type="region of interest" description="Disordered" evidence="1">
    <location>
        <begin position="17"/>
        <end position="40"/>
    </location>
</feature>
<feature type="compositionally biased region" description="Gly residues" evidence="1">
    <location>
        <begin position="116"/>
        <end position="139"/>
    </location>
</feature>
<feature type="compositionally biased region" description="Polar residues" evidence="1">
    <location>
        <begin position="17"/>
        <end position="32"/>
    </location>
</feature>
<dbReference type="InterPro" id="IPR024752">
    <property type="entry name" value="Myb/SANT-like_dom"/>
</dbReference>
<dbReference type="EMBL" id="DP000011">
    <property type="protein sequence ID" value="ABA99404.1"/>
    <property type="molecule type" value="Genomic_DNA"/>
</dbReference>
<reference evidence="3" key="1">
    <citation type="journal article" date="2005" name="BMC Biol.">
        <title>The sequence of rice chromosomes 11 and 12, rich in disease resistance genes and recent gene duplications.</title>
        <authorList>
            <consortium name="The rice chromosomes 11 and 12 sequencing consortia"/>
        </authorList>
    </citation>
    <scope>NUCLEOTIDE SEQUENCE [LARGE SCALE GENOMIC DNA]</scope>
</reference>
<proteinExistence type="predicted"/>
<organism evidence="3">
    <name type="scientific">Oryza sativa subsp. japonica</name>
    <name type="common">Rice</name>
    <dbReference type="NCBI Taxonomy" id="39947"/>
    <lineage>
        <taxon>Eukaryota</taxon>
        <taxon>Viridiplantae</taxon>
        <taxon>Streptophyta</taxon>
        <taxon>Embryophyta</taxon>
        <taxon>Tracheophyta</taxon>
        <taxon>Spermatophyta</taxon>
        <taxon>Magnoliopsida</taxon>
        <taxon>Liliopsida</taxon>
        <taxon>Poales</taxon>
        <taxon>Poaceae</taxon>
        <taxon>BOP clade</taxon>
        <taxon>Oryzoideae</taxon>
        <taxon>Oryzeae</taxon>
        <taxon>Oryzinae</taxon>
        <taxon>Oryza</taxon>
        <taxon>Oryza sativa</taxon>
    </lineage>
</organism>
<evidence type="ECO:0000256" key="1">
    <source>
        <dbReference type="SAM" id="MobiDB-lite"/>
    </source>
</evidence>
<evidence type="ECO:0000313" key="3">
    <source>
        <dbReference type="EMBL" id="ABA99404.1"/>
    </source>
</evidence>
<evidence type="ECO:0000259" key="2">
    <source>
        <dbReference type="Pfam" id="PF12776"/>
    </source>
</evidence>
<gene>
    <name evidence="3" type="ordered locus">LOC_Os12g41990</name>
</gene>
<dbReference type="AlphaFoldDB" id="Q2QM80"/>
<feature type="compositionally biased region" description="Gly residues" evidence="1">
    <location>
        <begin position="66"/>
        <end position="80"/>
    </location>
</feature>
<dbReference type="PANTHER" id="PTHR47069:SF14">
    <property type="entry name" value="OS07G0253400 PROTEIN"/>
    <property type="match status" value="1"/>
</dbReference>